<dbReference type="GeneID" id="26249946"/>
<dbReference type="RefSeq" id="XP_014552066.1">
    <property type="nucleotide sequence ID" value="XM_014696580.1"/>
</dbReference>
<sequence length="68" mass="7777">LFPNAVSSNATLPNYCLTLSRFRTTEAQSTSTFTERKAYLSPASMSRKFGIKYRWSRRRAKLLRATGL</sequence>
<dbReference type="EMBL" id="KI968810">
    <property type="protein sequence ID" value="EUN22492.1"/>
    <property type="molecule type" value="Genomic_DNA"/>
</dbReference>
<gene>
    <name evidence="1" type="ORF">COCVIDRAFT_111264</name>
</gene>
<dbReference type="AlphaFoldDB" id="W7EE93"/>
<protein>
    <submittedName>
        <fullName evidence="1">Uncharacterized protein</fullName>
    </submittedName>
</protein>
<reference evidence="1 2" key="1">
    <citation type="journal article" date="2013" name="PLoS Genet.">
        <title>Comparative genome structure, secondary metabolite, and effector coding capacity across Cochliobolus pathogens.</title>
        <authorList>
            <person name="Condon B.J."/>
            <person name="Leng Y."/>
            <person name="Wu D."/>
            <person name="Bushley K.E."/>
            <person name="Ohm R.A."/>
            <person name="Otillar R."/>
            <person name="Martin J."/>
            <person name="Schackwitz W."/>
            <person name="Grimwood J."/>
            <person name="MohdZainudin N."/>
            <person name="Xue C."/>
            <person name="Wang R."/>
            <person name="Manning V.A."/>
            <person name="Dhillon B."/>
            <person name="Tu Z.J."/>
            <person name="Steffenson B.J."/>
            <person name="Salamov A."/>
            <person name="Sun H."/>
            <person name="Lowry S."/>
            <person name="LaButti K."/>
            <person name="Han J."/>
            <person name="Copeland A."/>
            <person name="Lindquist E."/>
            <person name="Barry K."/>
            <person name="Schmutz J."/>
            <person name="Baker S.E."/>
            <person name="Ciuffetti L.M."/>
            <person name="Grigoriev I.V."/>
            <person name="Zhong S."/>
            <person name="Turgeon B.G."/>
        </authorList>
    </citation>
    <scope>NUCLEOTIDE SEQUENCE [LARGE SCALE GENOMIC DNA]</scope>
    <source>
        <strain evidence="1 2">FI3</strain>
    </source>
</reference>
<proteinExistence type="predicted"/>
<evidence type="ECO:0000313" key="1">
    <source>
        <dbReference type="EMBL" id="EUN22492.1"/>
    </source>
</evidence>
<feature type="non-terminal residue" evidence="1">
    <location>
        <position position="1"/>
    </location>
</feature>
<dbReference type="HOGENOM" id="CLU_2800826_0_0_1"/>
<dbReference type="Proteomes" id="UP000054337">
    <property type="component" value="Unassembled WGS sequence"/>
</dbReference>
<organism evidence="1 2">
    <name type="scientific">Bipolaris victoriae (strain FI3)</name>
    <name type="common">Victoria blight of oats agent</name>
    <name type="synonym">Cochliobolus victoriae</name>
    <dbReference type="NCBI Taxonomy" id="930091"/>
    <lineage>
        <taxon>Eukaryota</taxon>
        <taxon>Fungi</taxon>
        <taxon>Dikarya</taxon>
        <taxon>Ascomycota</taxon>
        <taxon>Pezizomycotina</taxon>
        <taxon>Dothideomycetes</taxon>
        <taxon>Pleosporomycetidae</taxon>
        <taxon>Pleosporales</taxon>
        <taxon>Pleosporineae</taxon>
        <taxon>Pleosporaceae</taxon>
        <taxon>Bipolaris</taxon>
    </lineage>
</organism>
<accession>W7EE93</accession>
<evidence type="ECO:0000313" key="2">
    <source>
        <dbReference type="Proteomes" id="UP000054337"/>
    </source>
</evidence>
<keyword evidence="2" id="KW-1185">Reference proteome</keyword>
<name>W7EE93_BIPV3</name>